<keyword evidence="1 6" id="KW-0285">Flavoprotein</keyword>
<dbReference type="GO" id="GO:0010181">
    <property type="term" value="F:FMN binding"/>
    <property type="evidence" value="ECO:0007669"/>
    <property type="project" value="UniProtKB-UniRule"/>
</dbReference>
<comment type="function">
    <text evidence="6">Also exhibits azoreductase activity. Catalyzes the reductive cleavage of the azo bond in aromatic azo compounds to the corresponding amines.</text>
</comment>
<dbReference type="OrthoDB" id="9787136at2"/>
<keyword evidence="4 6" id="KW-0520">NAD</keyword>
<evidence type="ECO:0000256" key="5">
    <source>
        <dbReference type="ARBA" id="ARBA00048542"/>
    </source>
</evidence>
<name>A0A420EM44_9SPHN</name>
<comment type="subunit">
    <text evidence="6">Homodimer.</text>
</comment>
<proteinExistence type="inferred from homology"/>
<dbReference type="AlphaFoldDB" id="A0A420EM44"/>
<dbReference type="HAMAP" id="MF_01216">
    <property type="entry name" value="Azoreductase_type1"/>
    <property type="match status" value="1"/>
</dbReference>
<keyword evidence="9" id="KW-1185">Reference proteome</keyword>
<gene>
    <name evidence="6" type="primary">azoR</name>
    <name evidence="8" type="ORF">D6851_06970</name>
</gene>
<comment type="catalytic activity">
    <reaction evidence="5">
        <text>N,N-dimethyl-1,4-phenylenediamine + anthranilate + 2 NAD(+) = 2-(4-dimethylaminophenyl)diazenylbenzoate + 2 NADH + 2 H(+)</text>
        <dbReference type="Rhea" id="RHEA:55872"/>
        <dbReference type="ChEBI" id="CHEBI:15378"/>
        <dbReference type="ChEBI" id="CHEBI:15783"/>
        <dbReference type="ChEBI" id="CHEBI:16567"/>
        <dbReference type="ChEBI" id="CHEBI:57540"/>
        <dbReference type="ChEBI" id="CHEBI:57945"/>
        <dbReference type="ChEBI" id="CHEBI:71579"/>
        <dbReference type="EC" id="1.7.1.17"/>
    </reaction>
    <physiologicalReaction direction="right-to-left" evidence="5">
        <dbReference type="Rhea" id="RHEA:55874"/>
    </physiologicalReaction>
</comment>
<evidence type="ECO:0000313" key="9">
    <source>
        <dbReference type="Proteomes" id="UP000284395"/>
    </source>
</evidence>
<dbReference type="PANTHER" id="PTHR43741:SF4">
    <property type="entry name" value="FMN-DEPENDENT NADH:QUINONE OXIDOREDUCTASE"/>
    <property type="match status" value="1"/>
</dbReference>
<dbReference type="GO" id="GO:0009055">
    <property type="term" value="F:electron transfer activity"/>
    <property type="evidence" value="ECO:0007669"/>
    <property type="project" value="UniProtKB-UniRule"/>
</dbReference>
<dbReference type="GO" id="GO:0016655">
    <property type="term" value="F:oxidoreductase activity, acting on NAD(P)H, quinone or similar compound as acceptor"/>
    <property type="evidence" value="ECO:0007669"/>
    <property type="project" value="InterPro"/>
</dbReference>
<evidence type="ECO:0000256" key="3">
    <source>
        <dbReference type="ARBA" id="ARBA00023002"/>
    </source>
</evidence>
<evidence type="ECO:0000256" key="2">
    <source>
        <dbReference type="ARBA" id="ARBA00022643"/>
    </source>
</evidence>
<feature type="domain" description="Flavodoxin-like fold" evidence="7">
    <location>
        <begin position="1"/>
        <end position="201"/>
    </location>
</feature>
<dbReference type="PANTHER" id="PTHR43741">
    <property type="entry name" value="FMN-DEPENDENT NADH-AZOREDUCTASE 1"/>
    <property type="match status" value="1"/>
</dbReference>
<dbReference type="Proteomes" id="UP000284395">
    <property type="component" value="Unassembled WGS sequence"/>
</dbReference>
<protein>
    <recommendedName>
        <fullName evidence="6">FMN dependent NADH:quinone oxidoreductase</fullName>
        <ecNumber evidence="6">1.6.5.-</ecNumber>
    </recommendedName>
    <alternativeName>
        <fullName evidence="6">Azo-dye reductase</fullName>
    </alternativeName>
    <alternativeName>
        <fullName evidence="6">FMN-dependent NADH-azo compound oxidoreductase</fullName>
    </alternativeName>
    <alternativeName>
        <fullName evidence="6">FMN-dependent NADH-azoreductase</fullName>
        <ecNumber evidence="6">1.7.1.17</ecNumber>
    </alternativeName>
</protein>
<dbReference type="EMBL" id="RAPF01000003">
    <property type="protein sequence ID" value="RKF21761.1"/>
    <property type="molecule type" value="Genomic_DNA"/>
</dbReference>
<organism evidence="8 9">
    <name type="scientific">Altericroceibacterium spongiae</name>
    <dbReference type="NCBI Taxonomy" id="2320269"/>
    <lineage>
        <taxon>Bacteria</taxon>
        <taxon>Pseudomonadati</taxon>
        <taxon>Pseudomonadota</taxon>
        <taxon>Alphaproteobacteria</taxon>
        <taxon>Sphingomonadales</taxon>
        <taxon>Erythrobacteraceae</taxon>
        <taxon>Altericroceibacterium</taxon>
    </lineage>
</organism>
<dbReference type="EC" id="1.7.1.17" evidence="6"/>
<evidence type="ECO:0000256" key="4">
    <source>
        <dbReference type="ARBA" id="ARBA00023027"/>
    </source>
</evidence>
<comment type="cofactor">
    <cofactor evidence="6">
        <name>FMN</name>
        <dbReference type="ChEBI" id="CHEBI:58210"/>
    </cofactor>
    <text evidence="6">Binds 1 FMN per subunit.</text>
</comment>
<dbReference type="RefSeq" id="WP_120324170.1">
    <property type="nucleotide sequence ID" value="NZ_RAPF01000003.1"/>
</dbReference>
<dbReference type="InterPro" id="IPR023048">
    <property type="entry name" value="NADH:quinone_OxRdtase_FMN_depd"/>
</dbReference>
<evidence type="ECO:0000256" key="1">
    <source>
        <dbReference type="ARBA" id="ARBA00022630"/>
    </source>
</evidence>
<keyword evidence="2 6" id="KW-0288">FMN</keyword>
<evidence type="ECO:0000313" key="8">
    <source>
        <dbReference type="EMBL" id="RKF21761.1"/>
    </source>
</evidence>
<comment type="function">
    <text evidence="6">Quinone reductase that provides resistance to thiol-specific stress caused by electrophilic quinones.</text>
</comment>
<dbReference type="Gene3D" id="3.40.50.360">
    <property type="match status" value="1"/>
</dbReference>
<comment type="similarity">
    <text evidence="6">Belongs to the azoreductase type 1 family.</text>
</comment>
<sequence length="209" mass="22955">MKVLYIDSSVQGNNSFSRQISSLVMEKLSAAYPDADVTYRDFAKDPVPHLTEAHIMAVQGMNAEHEPAIKADLALGGVLLEEFIESDIIVLGTAFYNLTVSSAIRSWLDRVIIVEKTFRYSAEGELQGLMGGKRVILCISRGGMYAEGHPGAAIEHCESYLRAIFSFIGVTDIDVVVADGVTIGPDHRQQALEHVREQIEALSFRDPKS</sequence>
<accession>A0A420EM44</accession>
<feature type="binding site" evidence="6">
    <location>
        <position position="9"/>
    </location>
    <ligand>
        <name>FMN</name>
        <dbReference type="ChEBI" id="CHEBI:58210"/>
    </ligand>
</feature>
<dbReference type="InterPro" id="IPR003680">
    <property type="entry name" value="Flavodoxin_fold"/>
</dbReference>
<evidence type="ECO:0000256" key="6">
    <source>
        <dbReference type="HAMAP-Rule" id="MF_01216"/>
    </source>
</evidence>
<feature type="binding site" evidence="6">
    <location>
        <begin position="15"/>
        <end position="17"/>
    </location>
    <ligand>
        <name>FMN</name>
        <dbReference type="ChEBI" id="CHEBI:58210"/>
    </ligand>
</feature>
<keyword evidence="3 6" id="KW-0560">Oxidoreductase</keyword>
<reference evidence="8 9" key="1">
    <citation type="submission" date="2018-09" db="EMBL/GenBank/DDBJ databases">
        <title>Altererythrobacter spongiae sp. nov., isolated from a marine sponge.</title>
        <authorList>
            <person name="Zhuang L."/>
            <person name="Luo L."/>
        </authorList>
    </citation>
    <scope>NUCLEOTIDE SEQUENCE [LARGE SCALE GENOMIC DNA]</scope>
    <source>
        <strain evidence="8 9">HN-Y73</strain>
    </source>
</reference>
<dbReference type="SUPFAM" id="SSF52218">
    <property type="entry name" value="Flavoproteins"/>
    <property type="match status" value="1"/>
</dbReference>
<dbReference type="InterPro" id="IPR029039">
    <property type="entry name" value="Flavoprotein-like_sf"/>
</dbReference>
<evidence type="ECO:0000259" key="7">
    <source>
        <dbReference type="Pfam" id="PF02525"/>
    </source>
</evidence>
<comment type="caution">
    <text evidence="6">Lacks conserved residue(s) required for the propagation of feature annotation.</text>
</comment>
<comment type="catalytic activity">
    <reaction evidence="6">
        <text>2 a quinone + NADH + H(+) = 2 a 1,4-benzosemiquinone + NAD(+)</text>
        <dbReference type="Rhea" id="RHEA:65952"/>
        <dbReference type="ChEBI" id="CHEBI:15378"/>
        <dbReference type="ChEBI" id="CHEBI:57540"/>
        <dbReference type="ChEBI" id="CHEBI:57945"/>
        <dbReference type="ChEBI" id="CHEBI:132124"/>
        <dbReference type="ChEBI" id="CHEBI:134225"/>
    </reaction>
</comment>
<dbReference type="EC" id="1.6.5.-" evidence="6"/>
<dbReference type="Pfam" id="PF02525">
    <property type="entry name" value="Flavodoxin_2"/>
    <property type="match status" value="1"/>
</dbReference>
<feature type="binding site" evidence="6">
    <location>
        <begin position="140"/>
        <end position="143"/>
    </location>
    <ligand>
        <name>FMN</name>
        <dbReference type="ChEBI" id="CHEBI:58210"/>
    </ligand>
</feature>
<dbReference type="InterPro" id="IPR050104">
    <property type="entry name" value="FMN-dep_NADH:Q_OxRdtase_AzoR1"/>
</dbReference>
<dbReference type="GO" id="GO:0016652">
    <property type="term" value="F:oxidoreductase activity, acting on NAD(P)H as acceptor"/>
    <property type="evidence" value="ECO:0007669"/>
    <property type="project" value="UniProtKB-UniRule"/>
</dbReference>
<comment type="caution">
    <text evidence="8">The sequence shown here is derived from an EMBL/GenBank/DDBJ whole genome shotgun (WGS) entry which is preliminary data.</text>
</comment>